<feature type="transmembrane region" description="Helical" evidence="11">
    <location>
        <begin position="409"/>
        <end position="426"/>
    </location>
</feature>
<dbReference type="InterPro" id="IPR001879">
    <property type="entry name" value="GPCR_2_extracellular_dom"/>
</dbReference>
<feature type="transmembrane region" description="Helical" evidence="11">
    <location>
        <begin position="323"/>
        <end position="341"/>
    </location>
</feature>
<feature type="domain" description="G-protein coupled receptors family 2 profile 2" evidence="13">
    <location>
        <begin position="204"/>
        <end position="449"/>
    </location>
</feature>
<dbReference type="OrthoDB" id="16753at2759"/>
<dbReference type="PROSITE" id="PS00649">
    <property type="entry name" value="G_PROTEIN_RECEP_F2_1"/>
    <property type="match status" value="1"/>
</dbReference>
<evidence type="ECO:0000256" key="8">
    <source>
        <dbReference type="ARBA" id="ARBA00023170"/>
    </source>
</evidence>
<proteinExistence type="inferred from homology"/>
<dbReference type="Pfam" id="PF02793">
    <property type="entry name" value="HRM"/>
    <property type="match status" value="1"/>
</dbReference>
<keyword evidence="5 11" id="KW-1133">Transmembrane helix</keyword>
<keyword evidence="9" id="KW-0325">Glycoprotein</keyword>
<keyword evidence="3" id="KW-1003">Cell membrane</keyword>
<dbReference type="PROSITE" id="PS50261">
    <property type="entry name" value="G_PROTEIN_RECEP_F2_4"/>
    <property type="match status" value="1"/>
</dbReference>
<evidence type="ECO:0008006" key="16">
    <source>
        <dbReference type="Google" id="ProtNLM"/>
    </source>
</evidence>
<dbReference type="GO" id="GO:0007166">
    <property type="term" value="P:cell surface receptor signaling pathway"/>
    <property type="evidence" value="ECO:0007669"/>
    <property type="project" value="InterPro"/>
</dbReference>
<dbReference type="Gene3D" id="1.20.1070.10">
    <property type="entry name" value="Rhodopsin 7-helix transmembrane proteins"/>
    <property type="match status" value="1"/>
</dbReference>
<comment type="similarity">
    <text evidence="2">Belongs to the G-protein coupled receptor 2 family.</text>
</comment>
<dbReference type="GO" id="GO:0007188">
    <property type="term" value="P:adenylate cyclase-modulating G protein-coupled receptor signaling pathway"/>
    <property type="evidence" value="ECO:0007669"/>
    <property type="project" value="TreeGrafter"/>
</dbReference>
<dbReference type="Pfam" id="PF00002">
    <property type="entry name" value="7tm_2"/>
    <property type="match status" value="1"/>
</dbReference>
<name>A0A811KBX7_9BILA</name>
<evidence type="ECO:0000313" key="15">
    <source>
        <dbReference type="Proteomes" id="UP000614601"/>
    </source>
</evidence>
<feature type="transmembrane region" description="Helical" evidence="11">
    <location>
        <begin position="204"/>
        <end position="223"/>
    </location>
</feature>
<evidence type="ECO:0000256" key="11">
    <source>
        <dbReference type="SAM" id="Phobius"/>
    </source>
</evidence>
<dbReference type="EMBL" id="CAJFCW020000003">
    <property type="protein sequence ID" value="CAG9101254.1"/>
    <property type="molecule type" value="Genomic_DNA"/>
</dbReference>
<reference evidence="14" key="1">
    <citation type="submission" date="2020-09" db="EMBL/GenBank/DDBJ databases">
        <authorList>
            <person name="Kikuchi T."/>
        </authorList>
    </citation>
    <scope>NUCLEOTIDE SEQUENCE</scope>
    <source>
        <strain evidence="14">SH1</strain>
    </source>
</reference>
<comment type="subcellular location">
    <subcellularLocation>
        <location evidence="1">Cell membrane</location>
        <topology evidence="1">Multi-pass membrane protein</topology>
    </subcellularLocation>
</comment>
<evidence type="ECO:0000256" key="7">
    <source>
        <dbReference type="ARBA" id="ARBA00023136"/>
    </source>
</evidence>
<feature type="transmembrane region" description="Helical" evidence="11">
    <location>
        <begin position="244"/>
        <end position="265"/>
    </location>
</feature>
<evidence type="ECO:0000259" key="12">
    <source>
        <dbReference type="PROSITE" id="PS50227"/>
    </source>
</evidence>
<keyword evidence="10" id="KW-0807">Transducer</keyword>
<evidence type="ECO:0000256" key="5">
    <source>
        <dbReference type="ARBA" id="ARBA00022989"/>
    </source>
</evidence>
<dbReference type="Proteomes" id="UP000614601">
    <property type="component" value="Unassembled WGS sequence"/>
</dbReference>
<dbReference type="GO" id="GO:0008528">
    <property type="term" value="F:G protein-coupled peptide receptor activity"/>
    <property type="evidence" value="ECO:0007669"/>
    <property type="project" value="TreeGrafter"/>
</dbReference>
<dbReference type="SMART" id="SM00008">
    <property type="entry name" value="HormR"/>
    <property type="match status" value="1"/>
</dbReference>
<keyword evidence="6" id="KW-0297">G-protein coupled receptor</keyword>
<evidence type="ECO:0000256" key="1">
    <source>
        <dbReference type="ARBA" id="ARBA00004651"/>
    </source>
</evidence>
<keyword evidence="15" id="KW-1185">Reference proteome</keyword>
<dbReference type="PANTHER" id="PTHR45620">
    <property type="entry name" value="PDF RECEPTOR-LIKE PROTEIN-RELATED"/>
    <property type="match status" value="1"/>
</dbReference>
<accession>A0A811KBX7</accession>
<dbReference type="InterPro" id="IPR050332">
    <property type="entry name" value="GPCR_2"/>
</dbReference>
<feature type="transmembrane region" description="Helical" evidence="11">
    <location>
        <begin position="285"/>
        <end position="311"/>
    </location>
</feature>
<feature type="domain" description="G-protein coupled receptors family 2 profile 1" evidence="12">
    <location>
        <begin position="113"/>
        <end position="198"/>
    </location>
</feature>
<comment type="caution">
    <text evidence="14">The sequence shown here is derived from an EMBL/GenBank/DDBJ whole genome shotgun (WGS) entry which is preliminary data.</text>
</comment>
<dbReference type="AlphaFoldDB" id="A0A811KBX7"/>
<dbReference type="SUPFAM" id="SSF81321">
    <property type="entry name" value="Family A G protein-coupled receptor-like"/>
    <property type="match status" value="1"/>
</dbReference>
<feature type="transmembrane region" description="Helical" evidence="11">
    <location>
        <begin position="361"/>
        <end position="388"/>
    </location>
</feature>
<keyword evidence="4 11" id="KW-0812">Transmembrane</keyword>
<evidence type="ECO:0000259" key="13">
    <source>
        <dbReference type="PROSITE" id="PS50261"/>
    </source>
</evidence>
<dbReference type="EMBL" id="CAJFDH010000003">
    <property type="protein sequence ID" value="CAD5213631.1"/>
    <property type="molecule type" value="Genomic_DNA"/>
</dbReference>
<dbReference type="PRINTS" id="PR00249">
    <property type="entry name" value="GPCRSECRETIN"/>
</dbReference>
<dbReference type="InterPro" id="IPR017981">
    <property type="entry name" value="GPCR_2-like_7TM"/>
</dbReference>
<evidence type="ECO:0000256" key="3">
    <source>
        <dbReference type="ARBA" id="ARBA00022475"/>
    </source>
</evidence>
<evidence type="ECO:0000256" key="10">
    <source>
        <dbReference type="ARBA" id="ARBA00023224"/>
    </source>
</evidence>
<keyword evidence="8" id="KW-0675">Receptor</keyword>
<organism evidence="14 15">
    <name type="scientific">Bursaphelenchus okinawaensis</name>
    <dbReference type="NCBI Taxonomy" id="465554"/>
    <lineage>
        <taxon>Eukaryota</taxon>
        <taxon>Metazoa</taxon>
        <taxon>Ecdysozoa</taxon>
        <taxon>Nematoda</taxon>
        <taxon>Chromadorea</taxon>
        <taxon>Rhabditida</taxon>
        <taxon>Tylenchina</taxon>
        <taxon>Tylenchomorpha</taxon>
        <taxon>Aphelenchoidea</taxon>
        <taxon>Aphelenchoididae</taxon>
        <taxon>Bursaphelenchus</taxon>
    </lineage>
</organism>
<sequence length="496" mass="56756">MLNGTCRLSNVGDLEPAVFKSVACVKCLLYIYLAQPPYNSFYGFDESNVCDNGFLYCNSNDKNCNCGNRRFLFNLPEFSLKPVYLLNRLHVSPPLPQDAIATVRECCQAAESCCQNTLIHDVHNQDSCPATWDGWQCFQRTTPTLVTHKCPKYIYGSGLVHSVDHGVKKLCEPDGTWSTRHVDDLKEYTDYSGCVSTDIWLEPILILTVVAYIISIVSIIFTISVISSNKYLKKQYVFTIHRHLLVSLLCTSVAYVINALLFMPFTQYGIDLYFTNHILCRMLYILQFAYFPLASFCWMLAEGIHLYWLLFRSLTHGSTHIKYLPYVCWGLPVLLTVLYAVPAEIFDSEQCLTEPSSNFWIRIWLIVPRFVCLGVNVVILSVTLRLLLQKLKMNTNCSKLRNYLKVMRAMLMLVPLFGIHLFLVIMETGEESDIHDVIKMVVNGFQKFFRSKHRFGLFSSGVVSHDRLHSDSKCVLLALQKRHESRKSTNTTTVLS</sequence>
<evidence type="ECO:0000256" key="6">
    <source>
        <dbReference type="ARBA" id="ARBA00023040"/>
    </source>
</evidence>
<evidence type="ECO:0000256" key="4">
    <source>
        <dbReference type="ARBA" id="ARBA00022692"/>
    </source>
</evidence>
<dbReference type="InterPro" id="IPR036445">
    <property type="entry name" value="GPCR_2_extracell_dom_sf"/>
</dbReference>
<dbReference type="Gene3D" id="4.10.1240.10">
    <property type="entry name" value="GPCR, family 2, extracellular hormone receptor domain"/>
    <property type="match status" value="1"/>
</dbReference>
<dbReference type="InterPro" id="IPR000832">
    <property type="entry name" value="GPCR_2_secretin-like"/>
</dbReference>
<evidence type="ECO:0000256" key="2">
    <source>
        <dbReference type="ARBA" id="ARBA00005314"/>
    </source>
</evidence>
<keyword evidence="7 11" id="KW-0472">Membrane</keyword>
<dbReference type="SUPFAM" id="SSF111418">
    <property type="entry name" value="Hormone receptor domain"/>
    <property type="match status" value="1"/>
</dbReference>
<dbReference type="Proteomes" id="UP000783686">
    <property type="component" value="Unassembled WGS sequence"/>
</dbReference>
<dbReference type="PROSITE" id="PS50227">
    <property type="entry name" value="G_PROTEIN_RECEP_F2_3"/>
    <property type="match status" value="1"/>
</dbReference>
<dbReference type="PANTHER" id="PTHR45620:SF42">
    <property type="entry name" value="G-PROTEIN COUPLED RECEPTOR SEB-2"/>
    <property type="match status" value="1"/>
</dbReference>
<evidence type="ECO:0000313" key="14">
    <source>
        <dbReference type="EMBL" id="CAD5213631.1"/>
    </source>
</evidence>
<dbReference type="GO" id="GO:0005886">
    <property type="term" value="C:plasma membrane"/>
    <property type="evidence" value="ECO:0007669"/>
    <property type="project" value="UniProtKB-SubCell"/>
</dbReference>
<protein>
    <recommendedName>
        <fullName evidence="16">G_PROTEIN_RECEP_F2_4 domain-containing protein</fullName>
    </recommendedName>
</protein>
<gene>
    <name evidence="14" type="ORF">BOKJ2_LOCUS5189</name>
</gene>
<evidence type="ECO:0000256" key="9">
    <source>
        <dbReference type="ARBA" id="ARBA00023180"/>
    </source>
</evidence>
<dbReference type="InterPro" id="IPR017983">
    <property type="entry name" value="GPCR_2_secretin-like_CS"/>
</dbReference>